<evidence type="ECO:0000313" key="3">
    <source>
        <dbReference type="Proteomes" id="UP000290289"/>
    </source>
</evidence>
<feature type="domain" description="RNase H type-1" evidence="1">
    <location>
        <begin position="72"/>
        <end position="149"/>
    </location>
</feature>
<name>A0A498HPX3_MALDO</name>
<dbReference type="AlphaFoldDB" id="A0A498HPX3"/>
<dbReference type="GO" id="GO:0004523">
    <property type="term" value="F:RNA-DNA hybrid ribonuclease activity"/>
    <property type="evidence" value="ECO:0007669"/>
    <property type="project" value="InterPro"/>
</dbReference>
<evidence type="ECO:0000259" key="1">
    <source>
        <dbReference type="Pfam" id="PF13456"/>
    </source>
</evidence>
<gene>
    <name evidence="2" type="ORF">DVH24_018822</name>
</gene>
<dbReference type="InterPro" id="IPR044730">
    <property type="entry name" value="RNase_H-like_dom_plant"/>
</dbReference>
<comment type="caution">
    <text evidence="2">The sequence shown here is derived from an EMBL/GenBank/DDBJ whole genome shotgun (WGS) entry which is preliminary data.</text>
</comment>
<proteinExistence type="predicted"/>
<accession>A0A498HPX3</accession>
<sequence>MLVSESDGDGTSGGGEKENIDTHCFYLLANMEGPMQCGDEEQIAFSNTGDTCNLCFFFSFYFCHGGLRASIAFMAGALAVLECCKFAKNRNCQDIIVESDSQNIIRWLKMEVEDGNWEIFPIMEIRNVFQVCHWSWVPRTGNTAAHSFALQFDMGMTNLVWLNRPPSSWVHLLNKDGLPSTSETTSYQSKSRI</sequence>
<reference evidence="2 3" key="1">
    <citation type="submission" date="2018-10" db="EMBL/GenBank/DDBJ databases">
        <title>A high-quality apple genome assembly.</title>
        <authorList>
            <person name="Hu J."/>
        </authorList>
    </citation>
    <scope>NUCLEOTIDE SEQUENCE [LARGE SCALE GENOMIC DNA]</scope>
    <source>
        <strain evidence="3">cv. HFTH1</strain>
        <tissue evidence="2">Young leaf</tissue>
    </source>
</reference>
<dbReference type="InterPro" id="IPR002156">
    <property type="entry name" value="RNaseH_domain"/>
</dbReference>
<dbReference type="EMBL" id="RDQH01000342">
    <property type="protein sequence ID" value="RXH71467.1"/>
    <property type="molecule type" value="Genomic_DNA"/>
</dbReference>
<dbReference type="InterPro" id="IPR036397">
    <property type="entry name" value="RNaseH_sf"/>
</dbReference>
<evidence type="ECO:0000313" key="2">
    <source>
        <dbReference type="EMBL" id="RXH71467.1"/>
    </source>
</evidence>
<dbReference type="STRING" id="3750.A0A498HPX3"/>
<dbReference type="InterPro" id="IPR052929">
    <property type="entry name" value="RNase_H-like_EbsB-rel"/>
</dbReference>
<dbReference type="Gene3D" id="3.30.420.10">
    <property type="entry name" value="Ribonuclease H-like superfamily/Ribonuclease H"/>
    <property type="match status" value="1"/>
</dbReference>
<dbReference type="SUPFAM" id="SSF53098">
    <property type="entry name" value="Ribonuclease H-like"/>
    <property type="match status" value="1"/>
</dbReference>
<keyword evidence="3" id="KW-1185">Reference proteome</keyword>
<dbReference type="GO" id="GO:0003676">
    <property type="term" value="F:nucleic acid binding"/>
    <property type="evidence" value="ECO:0007669"/>
    <property type="project" value="InterPro"/>
</dbReference>
<dbReference type="PANTHER" id="PTHR47074">
    <property type="entry name" value="BNAC02G40300D PROTEIN"/>
    <property type="match status" value="1"/>
</dbReference>
<dbReference type="Proteomes" id="UP000290289">
    <property type="component" value="Chromosome 16"/>
</dbReference>
<protein>
    <recommendedName>
        <fullName evidence="1">RNase H type-1 domain-containing protein</fullName>
    </recommendedName>
</protein>
<dbReference type="CDD" id="cd06222">
    <property type="entry name" value="RNase_H_like"/>
    <property type="match status" value="1"/>
</dbReference>
<dbReference type="InterPro" id="IPR012337">
    <property type="entry name" value="RNaseH-like_sf"/>
</dbReference>
<organism evidence="2 3">
    <name type="scientific">Malus domestica</name>
    <name type="common">Apple</name>
    <name type="synonym">Pyrus malus</name>
    <dbReference type="NCBI Taxonomy" id="3750"/>
    <lineage>
        <taxon>Eukaryota</taxon>
        <taxon>Viridiplantae</taxon>
        <taxon>Streptophyta</taxon>
        <taxon>Embryophyta</taxon>
        <taxon>Tracheophyta</taxon>
        <taxon>Spermatophyta</taxon>
        <taxon>Magnoliopsida</taxon>
        <taxon>eudicotyledons</taxon>
        <taxon>Gunneridae</taxon>
        <taxon>Pentapetalae</taxon>
        <taxon>rosids</taxon>
        <taxon>fabids</taxon>
        <taxon>Rosales</taxon>
        <taxon>Rosaceae</taxon>
        <taxon>Amygdaloideae</taxon>
        <taxon>Maleae</taxon>
        <taxon>Malus</taxon>
    </lineage>
</organism>
<dbReference type="Pfam" id="PF13456">
    <property type="entry name" value="RVT_3"/>
    <property type="match status" value="1"/>
</dbReference>
<dbReference type="PANTHER" id="PTHR47074:SF73">
    <property type="entry name" value="OS04G0448401 PROTEIN"/>
    <property type="match status" value="1"/>
</dbReference>